<evidence type="ECO:0000256" key="6">
    <source>
        <dbReference type="SAM" id="SignalP"/>
    </source>
</evidence>
<dbReference type="InterPro" id="IPR012944">
    <property type="entry name" value="SusD_RagB_dom"/>
</dbReference>
<reference evidence="8 9" key="1">
    <citation type="submission" date="2020-08" db="EMBL/GenBank/DDBJ databases">
        <title>Genomic Encyclopedia of Type Strains, Phase IV (KMG-IV): sequencing the most valuable type-strain genomes for metagenomic binning, comparative biology and taxonomic classification.</title>
        <authorList>
            <person name="Goeker M."/>
        </authorList>
    </citation>
    <scope>NUCLEOTIDE SEQUENCE [LARGE SCALE GENOMIC DNA]</scope>
    <source>
        <strain evidence="8 9">DSM 104969</strain>
    </source>
</reference>
<dbReference type="PROSITE" id="PS51257">
    <property type="entry name" value="PROKAR_LIPOPROTEIN"/>
    <property type="match status" value="1"/>
</dbReference>
<feature type="signal peptide" evidence="6">
    <location>
        <begin position="1"/>
        <end position="25"/>
    </location>
</feature>
<keyword evidence="9" id="KW-1185">Reference proteome</keyword>
<organism evidence="8 9">
    <name type="scientific">Dysgonomonas hofstadii</name>
    <dbReference type="NCBI Taxonomy" id="637886"/>
    <lineage>
        <taxon>Bacteria</taxon>
        <taxon>Pseudomonadati</taxon>
        <taxon>Bacteroidota</taxon>
        <taxon>Bacteroidia</taxon>
        <taxon>Bacteroidales</taxon>
        <taxon>Dysgonomonadaceae</taxon>
        <taxon>Dysgonomonas</taxon>
    </lineage>
</organism>
<comment type="similarity">
    <text evidence="2">Belongs to the SusD family.</text>
</comment>
<gene>
    <name evidence="8" type="ORF">GGR21_004111</name>
</gene>
<feature type="domain" description="RagB/SusD" evidence="7">
    <location>
        <begin position="355"/>
        <end position="488"/>
    </location>
</feature>
<comment type="subcellular location">
    <subcellularLocation>
        <location evidence="1">Cell outer membrane</location>
    </subcellularLocation>
</comment>
<dbReference type="Gene3D" id="1.25.40.390">
    <property type="match status" value="1"/>
</dbReference>
<sequence>MKKTNLYIIALLCITFIWQSCSLNSEDYSEVDSSRYPANGQDAFDLVTGNAYAAFRNNSYDGAFNVATGFHLLGDMATDFGFCSWGEGNWGQLEFANFQNVDGERNPRRNWEPYLPWISKMELTIDRINSINTDADMDETLKKRYIAELECGQGFMAFLMWDFYGPLIIADLETLKNPQDEIILPRKSNEETIAYIETKLKAGIGILDKTYDYNSSNYGRFTEGLCHMLLLKLYMQTQQWDKAIEQGRELMDGGYGYSLVTDAGNASSAYANIFASANEGNKETIWAVNCLREYQSHLWYAHVISWGGYKMVRHFYETFETGDQRLTVITDNGSTDGVLPVKYDMVDRVGDECYTDWIVYRYADAITLLAEALVHKQGAVVQESVDLLNQVRTRAGLEAYKMSDFSSADDFIDKLLWERAHELWYEGCRRQDLIRNNKYVEIMSEKCIRMGKTDYITSLGTNSHLFPLPSSAINEGNKGGFNYQNPGYGD</sequence>
<dbReference type="AlphaFoldDB" id="A0A840D0M8"/>
<dbReference type="SUPFAM" id="SSF48452">
    <property type="entry name" value="TPR-like"/>
    <property type="match status" value="1"/>
</dbReference>
<evidence type="ECO:0000256" key="5">
    <source>
        <dbReference type="ARBA" id="ARBA00023237"/>
    </source>
</evidence>
<protein>
    <recommendedName>
        <fullName evidence="7">RagB/SusD domain-containing protein</fullName>
    </recommendedName>
</protein>
<dbReference type="RefSeq" id="WP_183308990.1">
    <property type="nucleotide sequence ID" value="NZ_JACIEP010000024.1"/>
</dbReference>
<evidence type="ECO:0000256" key="3">
    <source>
        <dbReference type="ARBA" id="ARBA00022729"/>
    </source>
</evidence>
<feature type="chain" id="PRO_5032741441" description="RagB/SusD domain-containing protein" evidence="6">
    <location>
        <begin position="26"/>
        <end position="490"/>
    </location>
</feature>
<dbReference type="Pfam" id="PF07980">
    <property type="entry name" value="SusD_RagB"/>
    <property type="match status" value="1"/>
</dbReference>
<keyword evidence="5" id="KW-0998">Cell outer membrane</keyword>
<proteinExistence type="inferred from homology"/>
<keyword evidence="3 6" id="KW-0732">Signal</keyword>
<evidence type="ECO:0000256" key="4">
    <source>
        <dbReference type="ARBA" id="ARBA00023136"/>
    </source>
</evidence>
<dbReference type="InterPro" id="IPR011990">
    <property type="entry name" value="TPR-like_helical_dom_sf"/>
</dbReference>
<evidence type="ECO:0000313" key="8">
    <source>
        <dbReference type="EMBL" id="MBB4038182.1"/>
    </source>
</evidence>
<dbReference type="EMBL" id="JACIEP010000024">
    <property type="protein sequence ID" value="MBB4038182.1"/>
    <property type="molecule type" value="Genomic_DNA"/>
</dbReference>
<evidence type="ECO:0000256" key="1">
    <source>
        <dbReference type="ARBA" id="ARBA00004442"/>
    </source>
</evidence>
<evidence type="ECO:0000313" key="9">
    <source>
        <dbReference type="Proteomes" id="UP000555103"/>
    </source>
</evidence>
<dbReference type="GO" id="GO:0009279">
    <property type="term" value="C:cell outer membrane"/>
    <property type="evidence" value="ECO:0007669"/>
    <property type="project" value="UniProtKB-SubCell"/>
</dbReference>
<accession>A0A840D0M8</accession>
<comment type="caution">
    <text evidence="8">The sequence shown here is derived from an EMBL/GenBank/DDBJ whole genome shotgun (WGS) entry which is preliminary data.</text>
</comment>
<dbReference type="Proteomes" id="UP000555103">
    <property type="component" value="Unassembled WGS sequence"/>
</dbReference>
<name>A0A840D0M8_9BACT</name>
<keyword evidence="4" id="KW-0472">Membrane</keyword>
<evidence type="ECO:0000259" key="7">
    <source>
        <dbReference type="Pfam" id="PF07980"/>
    </source>
</evidence>
<evidence type="ECO:0000256" key="2">
    <source>
        <dbReference type="ARBA" id="ARBA00006275"/>
    </source>
</evidence>